<evidence type="ECO:0000256" key="3">
    <source>
        <dbReference type="ARBA" id="ARBA00006678"/>
    </source>
</evidence>
<dbReference type="SUPFAM" id="SSF54211">
    <property type="entry name" value="Ribosomal protein S5 domain 2-like"/>
    <property type="match status" value="1"/>
</dbReference>
<keyword evidence="10" id="KW-1185">Reference proteome</keyword>
<keyword evidence="6" id="KW-0271">Exosome</keyword>
<sequence>MSAETDETAAGGLAGEMEVEAYRRLFPLAFLERHLRESVRPDARRLAEARPTTVALGAVSSAHGSALVRLGDTV</sequence>
<dbReference type="Proteomes" id="UP000015105">
    <property type="component" value="Chromosome 4D"/>
</dbReference>
<dbReference type="GO" id="GO:0000177">
    <property type="term" value="C:cytoplasmic exosome (RNase complex)"/>
    <property type="evidence" value="ECO:0007669"/>
    <property type="project" value="TreeGrafter"/>
</dbReference>
<evidence type="ECO:0000256" key="6">
    <source>
        <dbReference type="ARBA" id="ARBA00022835"/>
    </source>
</evidence>
<evidence type="ECO:0000256" key="1">
    <source>
        <dbReference type="ARBA" id="ARBA00004496"/>
    </source>
</evidence>
<reference evidence="10" key="1">
    <citation type="journal article" date="2014" name="Science">
        <title>Ancient hybridizations among the ancestral genomes of bread wheat.</title>
        <authorList>
            <consortium name="International Wheat Genome Sequencing Consortium,"/>
            <person name="Marcussen T."/>
            <person name="Sandve S.R."/>
            <person name="Heier L."/>
            <person name="Spannagl M."/>
            <person name="Pfeifer M."/>
            <person name="Jakobsen K.S."/>
            <person name="Wulff B.B."/>
            <person name="Steuernagel B."/>
            <person name="Mayer K.F."/>
            <person name="Olsen O.A."/>
        </authorList>
    </citation>
    <scope>NUCLEOTIDE SEQUENCE [LARGE SCALE GENOMIC DNA]</scope>
    <source>
        <strain evidence="10">cv. AL8/78</strain>
    </source>
</reference>
<reference evidence="10" key="2">
    <citation type="journal article" date="2017" name="Nat. Plants">
        <title>The Aegilops tauschii genome reveals multiple impacts of transposons.</title>
        <authorList>
            <person name="Zhao G."/>
            <person name="Zou C."/>
            <person name="Li K."/>
            <person name="Wang K."/>
            <person name="Li T."/>
            <person name="Gao L."/>
            <person name="Zhang X."/>
            <person name="Wang H."/>
            <person name="Yang Z."/>
            <person name="Liu X."/>
            <person name="Jiang W."/>
            <person name="Mao L."/>
            <person name="Kong X."/>
            <person name="Jiao Y."/>
            <person name="Jia J."/>
        </authorList>
    </citation>
    <scope>NUCLEOTIDE SEQUENCE [LARGE SCALE GENOMIC DNA]</scope>
    <source>
        <strain evidence="10">cv. AL8/78</strain>
    </source>
</reference>
<keyword evidence="5" id="KW-0698">rRNA processing</keyword>
<comment type="subcellular location">
    <subcellularLocation>
        <location evidence="1">Cytoplasm</location>
    </subcellularLocation>
    <subcellularLocation>
        <location evidence="2">Nucleus</location>
        <location evidence="2">Nucleolus</location>
    </subcellularLocation>
</comment>
<evidence type="ECO:0000256" key="5">
    <source>
        <dbReference type="ARBA" id="ARBA00022552"/>
    </source>
</evidence>
<dbReference type="EnsemblPlants" id="AET4Gv20156000.4">
    <property type="protein sequence ID" value="AET4Gv20156000.4"/>
    <property type="gene ID" value="AET4Gv20156000"/>
</dbReference>
<proteinExistence type="inferred from homology"/>
<dbReference type="InterPro" id="IPR020568">
    <property type="entry name" value="Ribosomal_Su5_D2-typ_SF"/>
</dbReference>
<dbReference type="InterPro" id="IPR050590">
    <property type="entry name" value="Exosome_comp_Rrp42_subfam"/>
</dbReference>
<comment type="similarity">
    <text evidence="3">Belongs to the RNase PH family.</text>
</comment>
<dbReference type="Gene3D" id="3.30.230.70">
    <property type="entry name" value="GHMP Kinase, N-terminal domain"/>
    <property type="match status" value="1"/>
</dbReference>
<dbReference type="GO" id="GO:0071028">
    <property type="term" value="P:nuclear mRNA surveillance"/>
    <property type="evidence" value="ECO:0007669"/>
    <property type="project" value="TreeGrafter"/>
</dbReference>
<accession>A0A453HDB1</accession>
<protein>
    <recommendedName>
        <fullName evidence="11">Ribosomal RNA-processing protein 43</fullName>
    </recommendedName>
</protein>
<reference evidence="9" key="5">
    <citation type="journal article" date="2021" name="G3 (Bethesda)">
        <title>Aegilops tauschii genome assembly Aet v5.0 features greater sequence contiguity and improved annotation.</title>
        <authorList>
            <person name="Wang L."/>
            <person name="Zhu T."/>
            <person name="Rodriguez J.C."/>
            <person name="Deal K.R."/>
            <person name="Dubcovsky J."/>
            <person name="McGuire P.E."/>
            <person name="Lux T."/>
            <person name="Spannagl M."/>
            <person name="Mayer K.F.X."/>
            <person name="Baldrich P."/>
            <person name="Meyers B.C."/>
            <person name="Huo N."/>
            <person name="Gu Y.Q."/>
            <person name="Zhou H."/>
            <person name="Devos K.M."/>
            <person name="Bennetzen J.L."/>
            <person name="Unver T."/>
            <person name="Budak H."/>
            <person name="Gulick P.J."/>
            <person name="Galiba G."/>
            <person name="Kalapos B."/>
            <person name="Nelson D.R."/>
            <person name="Li P."/>
            <person name="You F.M."/>
            <person name="Luo M.C."/>
            <person name="Dvorak J."/>
        </authorList>
    </citation>
    <scope>NUCLEOTIDE SEQUENCE [LARGE SCALE GENOMIC DNA]</scope>
    <source>
        <strain evidence="9">cv. AL8/78</strain>
    </source>
</reference>
<dbReference type="GO" id="GO:0005730">
    <property type="term" value="C:nucleolus"/>
    <property type="evidence" value="ECO:0007669"/>
    <property type="project" value="UniProtKB-SubCell"/>
</dbReference>
<dbReference type="InterPro" id="IPR027408">
    <property type="entry name" value="PNPase/RNase_PH_dom_sf"/>
</dbReference>
<keyword evidence="7" id="KW-0694">RNA-binding</keyword>
<keyword evidence="4" id="KW-0963">Cytoplasm</keyword>
<organism evidence="9 10">
    <name type="scientific">Aegilops tauschii subsp. strangulata</name>
    <name type="common">Goatgrass</name>
    <dbReference type="NCBI Taxonomy" id="200361"/>
    <lineage>
        <taxon>Eukaryota</taxon>
        <taxon>Viridiplantae</taxon>
        <taxon>Streptophyta</taxon>
        <taxon>Embryophyta</taxon>
        <taxon>Tracheophyta</taxon>
        <taxon>Spermatophyta</taxon>
        <taxon>Magnoliopsida</taxon>
        <taxon>Liliopsida</taxon>
        <taxon>Poales</taxon>
        <taxon>Poaceae</taxon>
        <taxon>BOP clade</taxon>
        <taxon>Pooideae</taxon>
        <taxon>Triticodae</taxon>
        <taxon>Triticeae</taxon>
        <taxon>Triticinae</taxon>
        <taxon>Aegilops</taxon>
    </lineage>
</organism>
<reference evidence="9" key="4">
    <citation type="submission" date="2019-03" db="UniProtKB">
        <authorList>
            <consortium name="EnsemblPlants"/>
        </authorList>
    </citation>
    <scope>IDENTIFICATION</scope>
</reference>
<evidence type="ECO:0000256" key="7">
    <source>
        <dbReference type="ARBA" id="ARBA00022884"/>
    </source>
</evidence>
<evidence type="ECO:0000313" key="9">
    <source>
        <dbReference type="EnsemblPlants" id="AET4Gv20156000.4"/>
    </source>
</evidence>
<dbReference type="Gramene" id="AET4Gv20156000.4">
    <property type="protein sequence ID" value="AET4Gv20156000.4"/>
    <property type="gene ID" value="AET4Gv20156000"/>
</dbReference>
<evidence type="ECO:0000256" key="4">
    <source>
        <dbReference type="ARBA" id="ARBA00022490"/>
    </source>
</evidence>
<dbReference type="GO" id="GO:0071035">
    <property type="term" value="P:nuclear polyadenylation-dependent rRNA catabolic process"/>
    <property type="evidence" value="ECO:0007669"/>
    <property type="project" value="TreeGrafter"/>
</dbReference>
<dbReference type="GO" id="GO:0000467">
    <property type="term" value="P:exonucleolytic trimming to generate mature 3'-end of 5.8S rRNA from tricistronic rRNA transcript (SSU-rRNA, 5.8S rRNA, LSU-rRNA)"/>
    <property type="evidence" value="ECO:0007669"/>
    <property type="project" value="TreeGrafter"/>
</dbReference>
<name>A0A453HDB1_AEGTS</name>
<evidence type="ECO:0000256" key="2">
    <source>
        <dbReference type="ARBA" id="ARBA00004604"/>
    </source>
</evidence>
<dbReference type="PANTHER" id="PTHR11097:SF9">
    <property type="entry name" value="EXOSOME COMPLEX COMPONENT RRP43"/>
    <property type="match status" value="1"/>
</dbReference>
<dbReference type="AlphaFoldDB" id="A0A453HDB1"/>
<dbReference type="PANTHER" id="PTHR11097">
    <property type="entry name" value="EXOSOME COMPLEX EXONUCLEASE RIBOSOMAL RNA PROCESSING PROTEIN"/>
    <property type="match status" value="1"/>
</dbReference>
<dbReference type="GO" id="GO:0034476">
    <property type="term" value="P:U5 snRNA 3'-end processing"/>
    <property type="evidence" value="ECO:0007669"/>
    <property type="project" value="TreeGrafter"/>
</dbReference>
<evidence type="ECO:0000256" key="8">
    <source>
        <dbReference type="ARBA" id="ARBA00023242"/>
    </source>
</evidence>
<dbReference type="GO" id="GO:0034475">
    <property type="term" value="P:U4 snRNA 3'-end processing"/>
    <property type="evidence" value="ECO:0007669"/>
    <property type="project" value="TreeGrafter"/>
</dbReference>
<dbReference type="GO" id="GO:0000176">
    <property type="term" value="C:nuclear exosome (RNase complex)"/>
    <property type="evidence" value="ECO:0007669"/>
    <property type="project" value="TreeGrafter"/>
</dbReference>
<dbReference type="GO" id="GO:0035925">
    <property type="term" value="F:mRNA 3'-UTR AU-rich region binding"/>
    <property type="evidence" value="ECO:0007669"/>
    <property type="project" value="TreeGrafter"/>
</dbReference>
<evidence type="ECO:0000313" key="10">
    <source>
        <dbReference type="Proteomes" id="UP000015105"/>
    </source>
</evidence>
<keyword evidence="8" id="KW-0539">Nucleus</keyword>
<evidence type="ECO:0008006" key="11">
    <source>
        <dbReference type="Google" id="ProtNLM"/>
    </source>
</evidence>
<dbReference type="GO" id="GO:0071038">
    <property type="term" value="P:TRAMP-dependent tRNA surveillance pathway"/>
    <property type="evidence" value="ECO:0007669"/>
    <property type="project" value="TreeGrafter"/>
</dbReference>
<reference evidence="9" key="3">
    <citation type="journal article" date="2017" name="Nature">
        <title>Genome sequence of the progenitor of the wheat D genome Aegilops tauschii.</title>
        <authorList>
            <person name="Luo M.C."/>
            <person name="Gu Y.Q."/>
            <person name="Puiu D."/>
            <person name="Wang H."/>
            <person name="Twardziok S.O."/>
            <person name="Deal K.R."/>
            <person name="Huo N."/>
            <person name="Zhu T."/>
            <person name="Wang L."/>
            <person name="Wang Y."/>
            <person name="McGuire P.E."/>
            <person name="Liu S."/>
            <person name="Long H."/>
            <person name="Ramasamy R.K."/>
            <person name="Rodriguez J.C."/>
            <person name="Van S.L."/>
            <person name="Yuan L."/>
            <person name="Wang Z."/>
            <person name="Xia Z."/>
            <person name="Xiao L."/>
            <person name="Anderson O.D."/>
            <person name="Ouyang S."/>
            <person name="Liang Y."/>
            <person name="Zimin A.V."/>
            <person name="Pertea G."/>
            <person name="Qi P."/>
            <person name="Bennetzen J.L."/>
            <person name="Dai X."/>
            <person name="Dawson M.W."/>
            <person name="Muller H.G."/>
            <person name="Kugler K."/>
            <person name="Rivarola-Duarte L."/>
            <person name="Spannagl M."/>
            <person name="Mayer K.F.X."/>
            <person name="Lu F.H."/>
            <person name="Bevan M.W."/>
            <person name="Leroy P."/>
            <person name="Li P."/>
            <person name="You F.M."/>
            <person name="Sun Q."/>
            <person name="Liu Z."/>
            <person name="Lyons E."/>
            <person name="Wicker T."/>
            <person name="Salzberg S.L."/>
            <person name="Devos K.M."/>
            <person name="Dvorak J."/>
        </authorList>
    </citation>
    <scope>NUCLEOTIDE SEQUENCE [LARGE SCALE GENOMIC DNA]</scope>
    <source>
        <strain evidence="9">cv. AL8/78</strain>
    </source>
</reference>
<dbReference type="GO" id="GO:0016075">
    <property type="term" value="P:rRNA catabolic process"/>
    <property type="evidence" value="ECO:0007669"/>
    <property type="project" value="TreeGrafter"/>
</dbReference>
<dbReference type="GO" id="GO:0034473">
    <property type="term" value="P:U1 snRNA 3'-end processing"/>
    <property type="evidence" value="ECO:0007669"/>
    <property type="project" value="TreeGrafter"/>
</dbReference>